<name>A0A160IPR8_9BACL</name>
<organism evidence="1 2">
    <name type="scientific">Fictibacillus phosphorivorans</name>
    <dbReference type="NCBI Taxonomy" id="1221500"/>
    <lineage>
        <taxon>Bacteria</taxon>
        <taxon>Bacillati</taxon>
        <taxon>Bacillota</taxon>
        <taxon>Bacilli</taxon>
        <taxon>Bacillales</taxon>
        <taxon>Fictibacillaceae</taxon>
        <taxon>Fictibacillus</taxon>
    </lineage>
</organism>
<dbReference type="STRING" id="1221500.ABE65_013205"/>
<dbReference type="Pfam" id="PF14620">
    <property type="entry name" value="YPEB_PepSY1-2"/>
    <property type="match status" value="1"/>
</dbReference>
<accession>A0A160IPR8</accession>
<gene>
    <name evidence="1" type="ORF">ABE65_013205</name>
</gene>
<dbReference type="InterPro" id="IPR048402">
    <property type="entry name" value="YpeB_N"/>
</dbReference>
<dbReference type="InterPro" id="IPR025711">
    <property type="entry name" value="PepSY"/>
</dbReference>
<dbReference type="EMBL" id="CP015378">
    <property type="protein sequence ID" value="ANC77702.1"/>
    <property type="molecule type" value="Genomic_DNA"/>
</dbReference>
<dbReference type="GO" id="GO:0009847">
    <property type="term" value="P:spore germination"/>
    <property type="evidence" value="ECO:0007669"/>
    <property type="project" value="InterPro"/>
</dbReference>
<protein>
    <submittedName>
        <fullName evidence="1">Germination protein YpeB</fullName>
    </submittedName>
</protein>
<sequence>MIRTILIVLLFVAVAGTGYWGYSEHQEKNAVLLQAENNYQRAFHDLNFHMDSLHDKIGETIAMNTRNQLSPALAQVWRLTSEAHNDVGQLPLALLPFNKTEEFLTKMGEFSYRAAVRDLDKNPLSDKEYNTLKELYANSTEIQNELRKTESLAQKNNLRWMDVEMALATNKQPEDNTIIDGFKTVDKSVEGYSDVDFGTEVSNMEKMKDRDLSQLKGKKITKEEAKKIAIDFFQLKKNVKITVESTGKDAKYDAYSLTLYNPDTKGTTYMDLTKKGGYPLYVLYDRNVGKPKISLNEAMLQADDFLKKHMESKMEMVTSDQYDNIGVFTYARLDNGVRIYPETVSVKVALDNGDIMGYEGTDFLLAHVDDRTPTFKISEQEARTNLNPKFQVKETSKALIRNDINEEVYCYEFLGILGNDTFRVFINAENGNEEEVRKLKEAEPSYNDI</sequence>
<dbReference type="KEGG" id="fpn:ABE65_013205"/>
<dbReference type="AlphaFoldDB" id="A0A160IPR8"/>
<reference evidence="1 2" key="1">
    <citation type="submission" date="2016-04" db="EMBL/GenBank/DDBJ databases">
        <title>Complete genome sequence of Fictibacillus phosphorivorans G25-29, a strain toxic to nematodes.</title>
        <authorList>
            <person name="Zheng Z."/>
        </authorList>
    </citation>
    <scope>NUCLEOTIDE SEQUENCE [LARGE SCALE GENOMIC DNA]</scope>
    <source>
        <strain evidence="1 2">G25-29</strain>
    </source>
</reference>
<dbReference type="InterPro" id="IPR014239">
    <property type="entry name" value="YpeB_PepSY1-2"/>
</dbReference>
<dbReference type="Proteomes" id="UP000076623">
    <property type="component" value="Chromosome"/>
</dbReference>
<evidence type="ECO:0000313" key="2">
    <source>
        <dbReference type="Proteomes" id="UP000076623"/>
    </source>
</evidence>
<dbReference type="Pfam" id="PF03413">
    <property type="entry name" value="PepSY"/>
    <property type="match status" value="1"/>
</dbReference>
<evidence type="ECO:0000313" key="1">
    <source>
        <dbReference type="EMBL" id="ANC77702.1"/>
    </source>
</evidence>
<proteinExistence type="predicted"/>
<dbReference type="RefSeq" id="WP_066395727.1">
    <property type="nucleotide sequence ID" value="NZ_CP015378.1"/>
</dbReference>
<dbReference type="NCBIfam" id="TIGR02889">
    <property type="entry name" value="spore_YpeB"/>
    <property type="match status" value="1"/>
</dbReference>
<dbReference type="Pfam" id="PF20769">
    <property type="entry name" value="YPEB_N"/>
    <property type="match status" value="1"/>
</dbReference>
<keyword evidence="2" id="KW-1185">Reference proteome</keyword>
<dbReference type="OrthoDB" id="2372097at2"/>